<dbReference type="GO" id="GO:0010181">
    <property type="term" value="F:FMN binding"/>
    <property type="evidence" value="ECO:0007669"/>
    <property type="project" value="InterPro"/>
</dbReference>
<dbReference type="GO" id="GO:0042602">
    <property type="term" value="F:riboflavin reductase (NADPH) activity"/>
    <property type="evidence" value="ECO:0007669"/>
    <property type="project" value="TreeGrafter"/>
</dbReference>
<reference evidence="4 5" key="1">
    <citation type="submission" date="2019-05" db="EMBL/GenBank/DDBJ databases">
        <title>Nesterenkonia sp. GY074 isolated from the Southern Atlantic Ocean.</title>
        <authorList>
            <person name="Zhang G."/>
        </authorList>
    </citation>
    <scope>NUCLEOTIDE SEQUENCE [LARGE SCALE GENOMIC DNA]</scope>
    <source>
        <strain evidence="4 5">GY074</strain>
    </source>
</reference>
<accession>A0A5R9BLS9</accession>
<dbReference type="SUPFAM" id="SSF50475">
    <property type="entry name" value="FMN-binding split barrel"/>
    <property type="match status" value="1"/>
</dbReference>
<sequence length="181" mass="18809">MNFLENEITDTGERTLESVGEGGQIVKEAFAAFPSGVAALCAQIDGELIGIAASSFTVGVSFYPPMVMFAVQNSSTTWPVLKDAPNIGISILSNNHAAACMQLASKGGDRFAGLSTTTAETGAVLIDGSPVWLDCEVVGEHMAGDHTVVVMEVKSVSAQDGIEPLVFQASGFRELETPVAA</sequence>
<dbReference type="SMART" id="SM00903">
    <property type="entry name" value="Flavin_Reduct"/>
    <property type="match status" value="1"/>
</dbReference>
<dbReference type="RefSeq" id="WP_138251667.1">
    <property type="nucleotide sequence ID" value="NZ_VAVZ01000002.1"/>
</dbReference>
<comment type="similarity">
    <text evidence="1">Belongs to the non-flavoprotein flavin reductase family.</text>
</comment>
<proteinExistence type="inferred from homology"/>
<dbReference type="Pfam" id="PF01613">
    <property type="entry name" value="Flavin_Reduct"/>
    <property type="match status" value="1"/>
</dbReference>
<keyword evidence="5" id="KW-1185">Reference proteome</keyword>
<keyword evidence="2" id="KW-0560">Oxidoreductase</keyword>
<protein>
    <submittedName>
        <fullName evidence="4">Flavin reductase family protein</fullName>
    </submittedName>
</protein>
<dbReference type="Gene3D" id="2.30.110.10">
    <property type="entry name" value="Electron Transport, Fmn-binding Protein, Chain A"/>
    <property type="match status" value="1"/>
</dbReference>
<dbReference type="PANTHER" id="PTHR30466">
    <property type="entry name" value="FLAVIN REDUCTASE"/>
    <property type="match status" value="1"/>
</dbReference>
<gene>
    <name evidence="4" type="ORF">FEF26_00960</name>
</gene>
<dbReference type="AlphaFoldDB" id="A0A5R9BLS9"/>
<dbReference type="InterPro" id="IPR050268">
    <property type="entry name" value="NADH-dep_flavin_reductase"/>
</dbReference>
<dbReference type="PANTHER" id="PTHR30466:SF11">
    <property type="entry name" value="FLAVIN-DEPENDENT MONOOXYGENASE, REDUCTASE SUBUNIT HSAB"/>
    <property type="match status" value="1"/>
</dbReference>
<comment type="caution">
    <text evidence="4">The sequence shown here is derived from an EMBL/GenBank/DDBJ whole genome shotgun (WGS) entry which is preliminary data.</text>
</comment>
<evidence type="ECO:0000256" key="1">
    <source>
        <dbReference type="ARBA" id="ARBA00008898"/>
    </source>
</evidence>
<evidence type="ECO:0000313" key="5">
    <source>
        <dbReference type="Proteomes" id="UP000310458"/>
    </source>
</evidence>
<evidence type="ECO:0000256" key="2">
    <source>
        <dbReference type="ARBA" id="ARBA00023002"/>
    </source>
</evidence>
<evidence type="ECO:0000259" key="3">
    <source>
        <dbReference type="SMART" id="SM00903"/>
    </source>
</evidence>
<organism evidence="4 5">
    <name type="scientific">Nesterenkonia salmonea</name>
    <dbReference type="NCBI Taxonomy" id="1804987"/>
    <lineage>
        <taxon>Bacteria</taxon>
        <taxon>Bacillati</taxon>
        <taxon>Actinomycetota</taxon>
        <taxon>Actinomycetes</taxon>
        <taxon>Micrococcales</taxon>
        <taxon>Micrococcaceae</taxon>
        <taxon>Nesterenkonia</taxon>
    </lineage>
</organism>
<dbReference type="EMBL" id="VAVZ01000002">
    <property type="protein sequence ID" value="TLQ01042.1"/>
    <property type="molecule type" value="Genomic_DNA"/>
</dbReference>
<feature type="domain" description="Flavin reductase like" evidence="3">
    <location>
        <begin position="30"/>
        <end position="174"/>
    </location>
</feature>
<dbReference type="OrthoDB" id="9792858at2"/>
<dbReference type="InterPro" id="IPR012349">
    <property type="entry name" value="Split_barrel_FMN-bd"/>
</dbReference>
<name>A0A5R9BLS9_9MICC</name>
<dbReference type="Proteomes" id="UP000310458">
    <property type="component" value="Unassembled WGS sequence"/>
</dbReference>
<dbReference type="InterPro" id="IPR002563">
    <property type="entry name" value="Flavin_Rdtase-like_dom"/>
</dbReference>
<evidence type="ECO:0000313" key="4">
    <source>
        <dbReference type="EMBL" id="TLQ01042.1"/>
    </source>
</evidence>